<dbReference type="EMBL" id="AZEZ01000004">
    <property type="protein sequence ID" value="KRL45858.1"/>
    <property type="molecule type" value="Genomic_DNA"/>
</dbReference>
<dbReference type="NCBIfam" id="TIGR00711">
    <property type="entry name" value="efflux_EmrB"/>
    <property type="match status" value="1"/>
</dbReference>
<evidence type="ECO:0000259" key="8">
    <source>
        <dbReference type="PROSITE" id="PS50850"/>
    </source>
</evidence>
<reference evidence="9 10" key="1">
    <citation type="journal article" date="2015" name="Genome Announc.">
        <title>Expanding the biotechnology potential of lactobacilli through comparative genomics of 213 strains and associated genera.</title>
        <authorList>
            <person name="Sun Z."/>
            <person name="Harris H.M."/>
            <person name="McCann A."/>
            <person name="Guo C."/>
            <person name="Argimon S."/>
            <person name="Zhang W."/>
            <person name="Yang X."/>
            <person name="Jeffery I.B."/>
            <person name="Cooney J.C."/>
            <person name="Kagawa T.F."/>
            <person name="Liu W."/>
            <person name="Song Y."/>
            <person name="Salvetti E."/>
            <person name="Wrobel A."/>
            <person name="Rasinkangas P."/>
            <person name="Parkhill J."/>
            <person name="Rea M.C."/>
            <person name="O'Sullivan O."/>
            <person name="Ritari J."/>
            <person name="Douillard F.P."/>
            <person name="Paul Ross R."/>
            <person name="Yang R."/>
            <person name="Briner A.E."/>
            <person name="Felis G.E."/>
            <person name="de Vos W.M."/>
            <person name="Barrangou R."/>
            <person name="Klaenhammer T.R."/>
            <person name="Caufield P.W."/>
            <person name="Cui Y."/>
            <person name="Zhang H."/>
            <person name="O'Toole P.W."/>
        </authorList>
    </citation>
    <scope>NUCLEOTIDE SEQUENCE [LARGE SCALE GENOMIC DNA]</scope>
    <source>
        <strain evidence="9 10">DSM 14500</strain>
    </source>
</reference>
<feature type="domain" description="Major facilitator superfamily (MFS) profile" evidence="8">
    <location>
        <begin position="22"/>
        <end position="499"/>
    </location>
</feature>
<feature type="transmembrane region" description="Helical" evidence="7">
    <location>
        <begin position="477"/>
        <end position="494"/>
    </location>
</feature>
<dbReference type="InterPro" id="IPR020846">
    <property type="entry name" value="MFS_dom"/>
</dbReference>
<comment type="caution">
    <text evidence="9">The sequence shown here is derived from an EMBL/GenBank/DDBJ whole genome shotgun (WGS) entry which is preliminary data.</text>
</comment>
<keyword evidence="2" id="KW-0813">Transport</keyword>
<dbReference type="PANTHER" id="PTHR42718">
    <property type="entry name" value="MAJOR FACILITATOR SUPERFAMILY MULTIDRUG TRANSPORTER MFSC"/>
    <property type="match status" value="1"/>
</dbReference>
<dbReference type="PROSITE" id="PS50850">
    <property type="entry name" value="MFS"/>
    <property type="match status" value="1"/>
</dbReference>
<feature type="transmembrane region" description="Helical" evidence="7">
    <location>
        <begin position="221"/>
        <end position="241"/>
    </location>
</feature>
<dbReference type="PATRIC" id="fig|1423770.3.peg.1909"/>
<evidence type="ECO:0000256" key="5">
    <source>
        <dbReference type="ARBA" id="ARBA00022989"/>
    </source>
</evidence>
<keyword evidence="5 7" id="KW-1133">Transmembrane helix</keyword>
<feature type="transmembrane region" description="Helical" evidence="7">
    <location>
        <begin position="188"/>
        <end position="209"/>
    </location>
</feature>
<evidence type="ECO:0000256" key="1">
    <source>
        <dbReference type="ARBA" id="ARBA00004651"/>
    </source>
</evidence>
<dbReference type="CDD" id="cd17503">
    <property type="entry name" value="MFS_LmrB_MDR_like"/>
    <property type="match status" value="1"/>
</dbReference>
<dbReference type="Pfam" id="PF07690">
    <property type="entry name" value="MFS_1"/>
    <property type="match status" value="1"/>
</dbReference>
<dbReference type="Gene3D" id="1.20.1250.20">
    <property type="entry name" value="MFS general substrate transporter like domains"/>
    <property type="match status" value="2"/>
</dbReference>
<evidence type="ECO:0000256" key="7">
    <source>
        <dbReference type="SAM" id="Phobius"/>
    </source>
</evidence>
<feature type="transmembrane region" description="Helical" evidence="7">
    <location>
        <begin position="21"/>
        <end position="44"/>
    </location>
</feature>
<keyword evidence="6 7" id="KW-0472">Membrane</keyword>
<evidence type="ECO:0000313" key="9">
    <source>
        <dbReference type="EMBL" id="KRL45858.1"/>
    </source>
</evidence>
<dbReference type="OrthoDB" id="9816041at2"/>
<dbReference type="InterPro" id="IPR036259">
    <property type="entry name" value="MFS_trans_sf"/>
</dbReference>
<sequence>MNKEIQMKSHDIHGKTYRRTLIMILILMATFAGTIMQTSMGTALPTLMSKFNINLNTAQQSTTWFLLANGIMIPLSAFLANRFSTNWLHVFAYGLFIVGILVTLSTPEKSSYWHLFILGRIIAASATGIMMPLMQMVIVNMFPHDKLGFALGLSGLVIGMGPAIGPTLSGWILNKNHYIFGLTITNSWRTIFILPLIIVVIAFLLAIVLMKDIIPNKKQKLDLVSLLLSTLGFGVFLLGFTNVATYGWTNFKNVLLFIFVGTIMLIWFILRQLHLKEPFLDLKVFKSRDFTVATIAIILVTMAMYGVEMMLPTYLQNIHHLSPLNSGLTLLAGALMIGLMAPVAGLLYNRAGIRRLTFVGFIILMLGTLPFMFLTDTTPTIIITILYAIRMTGVALAMMPLTTSAMNALPTEKSSDGTAANNTLRQISSSIVVAVLTSTTQSIINNQTPSTQLKTTDPILYAHKLIDATMNGFKSSFTLGFIFAFIGLLFVVFLKDEKKEVSDK</sequence>
<dbReference type="Proteomes" id="UP000050872">
    <property type="component" value="Unassembled WGS sequence"/>
</dbReference>
<feature type="transmembrane region" description="Helical" evidence="7">
    <location>
        <begin position="147"/>
        <end position="168"/>
    </location>
</feature>
<feature type="transmembrane region" description="Helical" evidence="7">
    <location>
        <begin position="356"/>
        <end position="375"/>
    </location>
</feature>
<keyword evidence="4 7" id="KW-0812">Transmembrane</keyword>
<dbReference type="SUPFAM" id="SSF103473">
    <property type="entry name" value="MFS general substrate transporter"/>
    <property type="match status" value="1"/>
</dbReference>
<protein>
    <recommendedName>
        <fullName evidence="8">Major facilitator superfamily (MFS) profile domain-containing protein</fullName>
    </recommendedName>
</protein>
<dbReference type="InterPro" id="IPR011701">
    <property type="entry name" value="MFS"/>
</dbReference>
<evidence type="ECO:0000313" key="10">
    <source>
        <dbReference type="Proteomes" id="UP000050872"/>
    </source>
</evidence>
<proteinExistence type="predicted"/>
<feature type="transmembrane region" description="Helical" evidence="7">
    <location>
        <begin position="327"/>
        <end position="349"/>
    </location>
</feature>
<keyword evidence="10" id="KW-1185">Reference proteome</keyword>
<name>A0A0R1QUP4_9LACO</name>
<dbReference type="STRING" id="1423770.FD29_GL001859"/>
<dbReference type="PANTHER" id="PTHR42718:SF24">
    <property type="entry name" value="MAJOR FACILITATOR SUPERFAMILY (MFS) PROFILE DOMAIN-CONTAINING PROTEIN"/>
    <property type="match status" value="1"/>
</dbReference>
<evidence type="ECO:0000256" key="4">
    <source>
        <dbReference type="ARBA" id="ARBA00022692"/>
    </source>
</evidence>
<dbReference type="GO" id="GO:0005886">
    <property type="term" value="C:plasma membrane"/>
    <property type="evidence" value="ECO:0007669"/>
    <property type="project" value="UniProtKB-SubCell"/>
</dbReference>
<comment type="subcellular location">
    <subcellularLocation>
        <location evidence="1">Cell membrane</location>
        <topology evidence="1">Multi-pass membrane protein</topology>
    </subcellularLocation>
</comment>
<gene>
    <name evidence="9" type="ORF">FD29_GL001859</name>
</gene>
<feature type="transmembrane region" description="Helical" evidence="7">
    <location>
        <begin position="381"/>
        <end position="402"/>
    </location>
</feature>
<dbReference type="GO" id="GO:0022857">
    <property type="term" value="F:transmembrane transporter activity"/>
    <property type="evidence" value="ECO:0007669"/>
    <property type="project" value="InterPro"/>
</dbReference>
<dbReference type="AlphaFoldDB" id="A0A0R1QUP4"/>
<evidence type="ECO:0000256" key="6">
    <source>
        <dbReference type="ARBA" id="ARBA00023136"/>
    </source>
</evidence>
<accession>A0A0R1QUP4</accession>
<feature type="transmembrane region" description="Helical" evidence="7">
    <location>
        <begin position="112"/>
        <end position="135"/>
    </location>
</feature>
<dbReference type="InterPro" id="IPR004638">
    <property type="entry name" value="EmrB-like"/>
</dbReference>
<evidence type="ECO:0000256" key="2">
    <source>
        <dbReference type="ARBA" id="ARBA00022448"/>
    </source>
</evidence>
<keyword evidence="3" id="KW-1003">Cell membrane</keyword>
<feature type="transmembrane region" description="Helical" evidence="7">
    <location>
        <begin position="253"/>
        <end position="270"/>
    </location>
</feature>
<feature type="transmembrane region" description="Helical" evidence="7">
    <location>
        <begin position="64"/>
        <end position="80"/>
    </location>
</feature>
<feature type="transmembrane region" description="Helical" evidence="7">
    <location>
        <begin position="290"/>
        <end position="307"/>
    </location>
</feature>
<feature type="transmembrane region" description="Helical" evidence="7">
    <location>
        <begin position="87"/>
        <end position="106"/>
    </location>
</feature>
<evidence type="ECO:0000256" key="3">
    <source>
        <dbReference type="ARBA" id="ARBA00022475"/>
    </source>
</evidence>
<organism evidence="9 10">
    <name type="scientific">Companilactobacillus mindensis DSM 14500</name>
    <dbReference type="NCBI Taxonomy" id="1423770"/>
    <lineage>
        <taxon>Bacteria</taxon>
        <taxon>Bacillati</taxon>
        <taxon>Bacillota</taxon>
        <taxon>Bacilli</taxon>
        <taxon>Lactobacillales</taxon>
        <taxon>Lactobacillaceae</taxon>
        <taxon>Companilactobacillus</taxon>
    </lineage>
</organism>